<evidence type="ECO:0000256" key="1">
    <source>
        <dbReference type="SAM" id="MobiDB-lite"/>
    </source>
</evidence>
<feature type="compositionally biased region" description="Polar residues" evidence="1">
    <location>
        <begin position="199"/>
        <end position="212"/>
    </location>
</feature>
<dbReference type="PANTHER" id="PTHR28042">
    <property type="entry name" value="E3 UBIQUITIN-PROTEIN LIGASE COMPLEX SLX5-SLX8 SUBUNIT SLX5"/>
    <property type="match status" value="1"/>
</dbReference>
<dbReference type="PANTHER" id="PTHR28042:SF1">
    <property type="entry name" value="E3 UBIQUITIN-PROTEIN LIGASE COMPLEX SLX5-SLX8 SUBUNIT SLX5"/>
    <property type="match status" value="1"/>
</dbReference>
<feature type="compositionally biased region" description="Low complexity" evidence="1">
    <location>
        <begin position="56"/>
        <end position="66"/>
    </location>
</feature>
<feature type="compositionally biased region" description="Low complexity" evidence="1">
    <location>
        <begin position="125"/>
        <end position="154"/>
    </location>
</feature>
<feature type="compositionally biased region" description="Polar residues" evidence="1">
    <location>
        <begin position="91"/>
        <end position="100"/>
    </location>
</feature>
<feature type="region of interest" description="Disordered" evidence="1">
    <location>
        <begin position="193"/>
        <end position="250"/>
    </location>
</feature>
<organism evidence="2 3">
    <name type="scientific">Ascosphaera apis ARSEF 7405</name>
    <dbReference type="NCBI Taxonomy" id="392613"/>
    <lineage>
        <taxon>Eukaryota</taxon>
        <taxon>Fungi</taxon>
        <taxon>Dikarya</taxon>
        <taxon>Ascomycota</taxon>
        <taxon>Pezizomycotina</taxon>
        <taxon>Eurotiomycetes</taxon>
        <taxon>Eurotiomycetidae</taxon>
        <taxon>Onygenales</taxon>
        <taxon>Ascosphaeraceae</taxon>
        <taxon>Ascosphaera</taxon>
    </lineage>
</organism>
<feature type="region of interest" description="Disordered" evidence="1">
    <location>
        <begin position="1"/>
        <end position="161"/>
    </location>
</feature>
<comment type="caution">
    <text evidence="2">The sequence shown here is derived from an EMBL/GenBank/DDBJ whole genome shotgun (WGS) entry which is preliminary data.</text>
</comment>
<dbReference type="EMBL" id="AZGZ01000009">
    <property type="protein sequence ID" value="KZZ93103.1"/>
    <property type="molecule type" value="Genomic_DNA"/>
</dbReference>
<evidence type="ECO:0000313" key="2">
    <source>
        <dbReference type="EMBL" id="KZZ93103.1"/>
    </source>
</evidence>
<sequence length="449" mass="49605">MSRPSFLRPAPTTSSSASASASASRPSGTGNGDMRPSIDVIDLTAEDDSPSISPATITTTTTTTNTFPRRRSSHTIGRRLSNESDDVILLPNQTRQQVRNRASRPPRFGRDIINPVDYEVVDLASSTQSPQDQRQQQHQNGSGGSAPSRPSGPSLTPLPFSSDVVDMTSGYGLYPMTTGNAWRRPYSRFHGPSRYMSDSPAQPLSQSRTSARPPTPEYTAPQRERERTSASASASTGTAQAQNRDRRASSPEVTFISENVFESIRHREVLERVLRRQEARRALYRSTRDPSHLRSEIQRTTRVINRTLPSTFSPYWGDVIDYDSYGEGHDTEGPFLLGGTEFVPRPLPERPAYRAPEAAPEGFTRKVSEDQVVVCPNCDHELGKDGDEEESNQVWVVKQCGHVYCGFCTVNRKKSARQANVKSKPFSKCVVEGCGRSVSSSTAMLQIYL</sequence>
<dbReference type="GO" id="GO:0033768">
    <property type="term" value="C:SUMO-targeted ubiquitin ligase complex"/>
    <property type="evidence" value="ECO:0007669"/>
    <property type="project" value="TreeGrafter"/>
</dbReference>
<dbReference type="AlphaFoldDB" id="A0A162IGI9"/>
<protein>
    <recommendedName>
        <fullName evidence="4">Zinc finger, RING/FYVE/PHD-type</fullName>
    </recommendedName>
</protein>
<reference evidence="2 3" key="1">
    <citation type="journal article" date="2016" name="Genome Biol. Evol.">
        <title>Divergent and convergent evolution of fungal pathogenicity.</title>
        <authorList>
            <person name="Shang Y."/>
            <person name="Xiao G."/>
            <person name="Zheng P."/>
            <person name="Cen K."/>
            <person name="Zhan S."/>
            <person name="Wang C."/>
        </authorList>
    </citation>
    <scope>NUCLEOTIDE SEQUENCE [LARGE SCALE GENOMIC DNA]</scope>
    <source>
        <strain evidence="2 3">ARSEF 7405</strain>
    </source>
</reference>
<dbReference type="Proteomes" id="UP000242877">
    <property type="component" value="Unassembled WGS sequence"/>
</dbReference>
<accession>A0A162IGI9</accession>
<feature type="compositionally biased region" description="Low complexity" evidence="1">
    <location>
        <begin position="8"/>
        <end position="27"/>
    </location>
</feature>
<keyword evidence="3" id="KW-1185">Reference proteome</keyword>
<feature type="compositionally biased region" description="Low complexity" evidence="1">
    <location>
        <begin position="229"/>
        <end position="242"/>
    </location>
</feature>
<dbReference type="InterPro" id="IPR038886">
    <property type="entry name" value="E3_SLX5/Rfp1"/>
</dbReference>
<gene>
    <name evidence="2" type="ORF">AAP_02569</name>
</gene>
<proteinExistence type="predicted"/>
<feature type="compositionally biased region" description="Basic residues" evidence="1">
    <location>
        <begin position="68"/>
        <end position="77"/>
    </location>
</feature>
<dbReference type="OrthoDB" id="2398441at2759"/>
<dbReference type="VEuPathDB" id="FungiDB:AAP_02569"/>
<evidence type="ECO:0000313" key="3">
    <source>
        <dbReference type="Proteomes" id="UP000242877"/>
    </source>
</evidence>
<evidence type="ECO:0008006" key="4">
    <source>
        <dbReference type="Google" id="ProtNLM"/>
    </source>
</evidence>
<name>A0A162IGI9_9EURO</name>
<dbReference type="GO" id="GO:0004842">
    <property type="term" value="F:ubiquitin-protein transferase activity"/>
    <property type="evidence" value="ECO:0007669"/>
    <property type="project" value="TreeGrafter"/>
</dbReference>